<protein>
    <submittedName>
        <fullName evidence="1">Uncharacterized protein</fullName>
    </submittedName>
</protein>
<sequence length="45" mass="5207">MEIGKKLEKHQRKSSGIWGTVCMKGVPRNWGDSTYHQTGKEEPYK</sequence>
<evidence type="ECO:0000313" key="1">
    <source>
        <dbReference type="EMBL" id="EDM86057.1"/>
    </source>
</evidence>
<dbReference type="HOGENOM" id="CLU_3196736_0_0_9"/>
<name>A5ZWA3_9FIRM</name>
<dbReference type="Proteomes" id="UP000006002">
    <property type="component" value="Unassembled WGS sequence"/>
</dbReference>
<reference evidence="1 2" key="2">
    <citation type="submission" date="2007-04" db="EMBL/GenBank/DDBJ databases">
        <title>Draft genome sequence of Ruminococcus obeum (ATCC 29174).</title>
        <authorList>
            <person name="Sudarsanam P."/>
            <person name="Ley R."/>
            <person name="Guruge J."/>
            <person name="Turnbaugh P.J."/>
            <person name="Mahowald M."/>
            <person name="Liep D."/>
            <person name="Gordon J."/>
        </authorList>
    </citation>
    <scope>NUCLEOTIDE SEQUENCE [LARGE SCALE GENOMIC DNA]</scope>
    <source>
        <strain evidence="1 2">ATCC 29174</strain>
    </source>
</reference>
<organism evidence="1 2">
    <name type="scientific">Blautia obeum ATCC 29174</name>
    <dbReference type="NCBI Taxonomy" id="411459"/>
    <lineage>
        <taxon>Bacteria</taxon>
        <taxon>Bacillati</taxon>
        <taxon>Bacillota</taxon>
        <taxon>Clostridia</taxon>
        <taxon>Lachnospirales</taxon>
        <taxon>Lachnospiraceae</taxon>
        <taxon>Blautia</taxon>
    </lineage>
</organism>
<gene>
    <name evidence="1" type="ORF">RUMOBE_03296</name>
</gene>
<evidence type="ECO:0000313" key="2">
    <source>
        <dbReference type="Proteomes" id="UP000006002"/>
    </source>
</evidence>
<dbReference type="EMBL" id="AAVO02000019">
    <property type="protein sequence ID" value="EDM86057.1"/>
    <property type="molecule type" value="Genomic_DNA"/>
</dbReference>
<accession>A5ZWA3</accession>
<reference evidence="1 2" key="1">
    <citation type="submission" date="2007-03" db="EMBL/GenBank/DDBJ databases">
        <authorList>
            <person name="Fulton L."/>
            <person name="Clifton S."/>
            <person name="Fulton B."/>
            <person name="Xu J."/>
            <person name="Minx P."/>
            <person name="Pepin K.H."/>
            <person name="Johnson M."/>
            <person name="Thiruvilangam P."/>
            <person name="Bhonagiri V."/>
            <person name="Nash W.E."/>
            <person name="Mardis E.R."/>
            <person name="Wilson R.K."/>
        </authorList>
    </citation>
    <scope>NUCLEOTIDE SEQUENCE [LARGE SCALE GENOMIC DNA]</scope>
    <source>
        <strain evidence="1 2">ATCC 29174</strain>
    </source>
</reference>
<comment type="caution">
    <text evidence="1">The sequence shown here is derived from an EMBL/GenBank/DDBJ whole genome shotgun (WGS) entry which is preliminary data.</text>
</comment>
<dbReference type="AlphaFoldDB" id="A5ZWA3"/>
<proteinExistence type="predicted"/>